<gene>
    <name evidence="9" type="ORF">EDD33_2211</name>
</gene>
<dbReference type="InterPro" id="IPR003148">
    <property type="entry name" value="RCK_N"/>
</dbReference>
<protein>
    <recommendedName>
        <fullName evidence="1">Trk system potassium uptake protein TrkA</fullName>
    </recommendedName>
</protein>
<evidence type="ECO:0000259" key="7">
    <source>
        <dbReference type="PROSITE" id="PS51201"/>
    </source>
</evidence>
<dbReference type="PROSITE" id="PS51201">
    <property type="entry name" value="RCK_N"/>
    <property type="match status" value="1"/>
</dbReference>
<dbReference type="InterPro" id="IPR006037">
    <property type="entry name" value="RCK_C"/>
</dbReference>
<dbReference type="Proteomes" id="UP000281738">
    <property type="component" value="Unassembled WGS sequence"/>
</dbReference>
<evidence type="ECO:0000256" key="5">
    <source>
        <dbReference type="ARBA" id="ARBA00023027"/>
    </source>
</evidence>
<dbReference type="EMBL" id="RKHO01000001">
    <property type="protein sequence ID" value="ROR91345.1"/>
    <property type="molecule type" value="Genomic_DNA"/>
</dbReference>
<evidence type="ECO:0000259" key="8">
    <source>
        <dbReference type="PROSITE" id="PS51202"/>
    </source>
</evidence>
<dbReference type="Pfam" id="PF02080">
    <property type="entry name" value="TrkA_C"/>
    <property type="match status" value="1"/>
</dbReference>
<dbReference type="Gene3D" id="3.40.50.720">
    <property type="entry name" value="NAD(P)-binding Rossmann-like Domain"/>
    <property type="match status" value="1"/>
</dbReference>
<accession>A0A3N2CUX7</accession>
<dbReference type="SUPFAM" id="SSF116726">
    <property type="entry name" value="TrkA C-terminal domain-like"/>
    <property type="match status" value="1"/>
</dbReference>
<feature type="domain" description="RCK N-terminal" evidence="7">
    <location>
        <begin position="1"/>
        <end position="117"/>
    </location>
</feature>
<sequence length="224" mass="24145">MKVAIAGAGAVGRSIARELIGNGHQVLLIDKSPHAIKPDRVPDAEWLLADSCELSSLEEARLQECDVVIAATGDDKVNLVTSLLAKTEFGVPRTVGRVNHPNNEWLFTEAWGVDVNVSTPRIMSALVEEAVTVGDLVRLFTFRQGGANLVEMTLPADSPYVGKPSGLIPFPDNCALVTILRDGQVYVPDPDQPVEAGDELLLVVPAELEDQLEVLLAPEEHRAK</sequence>
<dbReference type="AlphaFoldDB" id="A0A3N2CUX7"/>
<dbReference type="InterPro" id="IPR036291">
    <property type="entry name" value="NAD(P)-bd_dom_sf"/>
</dbReference>
<dbReference type="InterPro" id="IPR006036">
    <property type="entry name" value="K_uptake_TrkA"/>
</dbReference>
<evidence type="ECO:0000256" key="3">
    <source>
        <dbReference type="ARBA" id="ARBA00022538"/>
    </source>
</evidence>
<dbReference type="RefSeq" id="WP_123390809.1">
    <property type="nucleotide sequence ID" value="NZ_RKHO01000001.1"/>
</dbReference>
<dbReference type="InterPro" id="IPR050721">
    <property type="entry name" value="Trk_Ktr_HKT_K-transport"/>
</dbReference>
<dbReference type="InterPro" id="IPR036721">
    <property type="entry name" value="RCK_C_sf"/>
</dbReference>
<evidence type="ECO:0000313" key="9">
    <source>
        <dbReference type="EMBL" id="ROR91345.1"/>
    </source>
</evidence>
<feature type="domain" description="RCK C-terminal" evidence="8">
    <location>
        <begin position="137"/>
        <end position="218"/>
    </location>
</feature>
<keyword evidence="4" id="KW-0630">Potassium</keyword>
<dbReference type="GO" id="GO:0015079">
    <property type="term" value="F:potassium ion transmembrane transporter activity"/>
    <property type="evidence" value="ECO:0007669"/>
    <property type="project" value="InterPro"/>
</dbReference>
<keyword evidence="5" id="KW-0520">NAD</keyword>
<keyword evidence="2" id="KW-0813">Transport</keyword>
<dbReference type="Gene3D" id="3.30.70.1450">
    <property type="entry name" value="Regulator of K+ conductance, C-terminal domain"/>
    <property type="match status" value="1"/>
</dbReference>
<dbReference type="PROSITE" id="PS51202">
    <property type="entry name" value="RCK_C"/>
    <property type="match status" value="1"/>
</dbReference>
<organism evidence="9 10">
    <name type="scientific">Nocardioides aurantiacus</name>
    <dbReference type="NCBI Taxonomy" id="86796"/>
    <lineage>
        <taxon>Bacteria</taxon>
        <taxon>Bacillati</taxon>
        <taxon>Actinomycetota</taxon>
        <taxon>Actinomycetes</taxon>
        <taxon>Propionibacteriales</taxon>
        <taxon>Nocardioidaceae</taxon>
        <taxon>Nocardioides</taxon>
    </lineage>
</organism>
<comment type="caution">
    <text evidence="9">The sequence shown here is derived from an EMBL/GenBank/DDBJ whole genome shotgun (WGS) entry which is preliminary data.</text>
</comment>
<keyword evidence="3" id="KW-0633">Potassium transport</keyword>
<evidence type="ECO:0000256" key="4">
    <source>
        <dbReference type="ARBA" id="ARBA00022958"/>
    </source>
</evidence>
<dbReference type="OrthoDB" id="9775180at2"/>
<evidence type="ECO:0000313" key="10">
    <source>
        <dbReference type="Proteomes" id="UP000281738"/>
    </source>
</evidence>
<keyword evidence="6" id="KW-0406">Ion transport</keyword>
<dbReference type="PRINTS" id="PR00335">
    <property type="entry name" value="KUPTAKETRKA"/>
</dbReference>
<evidence type="ECO:0000256" key="2">
    <source>
        <dbReference type="ARBA" id="ARBA00022448"/>
    </source>
</evidence>
<name>A0A3N2CUX7_9ACTN</name>
<keyword evidence="10" id="KW-1185">Reference proteome</keyword>
<dbReference type="PANTHER" id="PTHR43833">
    <property type="entry name" value="POTASSIUM CHANNEL PROTEIN 2-RELATED-RELATED"/>
    <property type="match status" value="1"/>
</dbReference>
<dbReference type="GO" id="GO:0005886">
    <property type="term" value="C:plasma membrane"/>
    <property type="evidence" value="ECO:0007669"/>
    <property type="project" value="InterPro"/>
</dbReference>
<dbReference type="Pfam" id="PF02254">
    <property type="entry name" value="TrkA_N"/>
    <property type="match status" value="1"/>
</dbReference>
<evidence type="ECO:0000256" key="6">
    <source>
        <dbReference type="ARBA" id="ARBA00023065"/>
    </source>
</evidence>
<reference evidence="9 10" key="1">
    <citation type="submission" date="2018-11" db="EMBL/GenBank/DDBJ databases">
        <title>Sequencing the genomes of 1000 actinobacteria strains.</title>
        <authorList>
            <person name="Klenk H.-P."/>
        </authorList>
    </citation>
    <scope>NUCLEOTIDE SEQUENCE [LARGE SCALE GENOMIC DNA]</scope>
    <source>
        <strain evidence="9 10">DSM 12652</strain>
    </source>
</reference>
<dbReference type="PANTHER" id="PTHR43833:SF5">
    <property type="entry name" value="TRK SYSTEM POTASSIUM UPTAKE PROTEIN TRKA"/>
    <property type="match status" value="1"/>
</dbReference>
<proteinExistence type="predicted"/>
<evidence type="ECO:0000256" key="1">
    <source>
        <dbReference type="ARBA" id="ARBA00017378"/>
    </source>
</evidence>
<dbReference type="SUPFAM" id="SSF51735">
    <property type="entry name" value="NAD(P)-binding Rossmann-fold domains"/>
    <property type="match status" value="1"/>
</dbReference>